<evidence type="ECO:0000313" key="2">
    <source>
        <dbReference type="EMBL" id="MXY94975.1"/>
    </source>
</evidence>
<dbReference type="EMBL" id="VXRG01000131">
    <property type="protein sequence ID" value="MXY94975.1"/>
    <property type="molecule type" value="Genomic_DNA"/>
</dbReference>
<gene>
    <name evidence="2" type="ORF">F4Y42_16165</name>
</gene>
<dbReference type="Pfam" id="PF13289">
    <property type="entry name" value="SIR2_2"/>
    <property type="match status" value="1"/>
</dbReference>
<name>A0A6B0YXQ5_9CHLR</name>
<comment type="caution">
    <text evidence="2">The sequence shown here is derived from an EMBL/GenBank/DDBJ whole genome shotgun (WGS) entry which is preliminary data.</text>
</comment>
<organism evidence="2">
    <name type="scientific">Caldilineaceae bacterium SB0664_bin_27</name>
    <dbReference type="NCBI Taxonomy" id="2605260"/>
    <lineage>
        <taxon>Bacteria</taxon>
        <taxon>Bacillati</taxon>
        <taxon>Chloroflexota</taxon>
        <taxon>Caldilineae</taxon>
        <taxon>Caldilineales</taxon>
        <taxon>Caldilineaceae</taxon>
    </lineage>
</organism>
<accession>A0A6B0YXQ5</accession>
<protein>
    <submittedName>
        <fullName evidence="2">SIR2 family protein</fullName>
    </submittedName>
</protein>
<reference evidence="2" key="1">
    <citation type="submission" date="2019-09" db="EMBL/GenBank/DDBJ databases">
        <title>Characterisation of the sponge microbiome using genome-centric metagenomics.</title>
        <authorList>
            <person name="Engelberts J.P."/>
            <person name="Robbins S.J."/>
            <person name="De Goeij J.M."/>
            <person name="Aranda M."/>
            <person name="Bell S.C."/>
            <person name="Webster N.S."/>
        </authorList>
    </citation>
    <scope>NUCLEOTIDE SEQUENCE</scope>
    <source>
        <strain evidence="2">SB0664_bin_27</strain>
    </source>
</reference>
<proteinExistence type="predicted"/>
<dbReference type="AlphaFoldDB" id="A0A6B0YXQ5"/>
<evidence type="ECO:0000256" key="1">
    <source>
        <dbReference type="SAM" id="MobiDB-lite"/>
    </source>
</evidence>
<sequence length="413" mass="45868">MLNTTIHNPDRYMADLRQILSQGRKRIGLLIGAGAPTAIRVDRDGRIVEDGGDPLVPDVVGLTKHVVSTLSEDDKKIIEILESEITGLINIETILTQVRKLAQAIGSACVHGLDANDYDELAQRICEKIGNCVNVTLPQNPNPYSEVASWISGTRRLHSIEIFTPNYDLLFEEALERNRAPYFDGFSGSYRPFFDAAGVSTDALPSRWTRLWKLHGSLGWTIAGDSVVRTGSREATQLIYPDHLKYDQVTRQPYSALFERLRSFLTSPDTLLLCSGFSFLDAHICAVLEEAMTANAHSAIFAFQYKPLSEEVSVTSLARSRPNLSVYARDGAVINGVPGRWEPGQSPSEDWEAIRHTFWNLDRGNKKGEFLLGDFAKLARFLALTQMHRLENPDAGADDESDAEHVSPVIQEA</sequence>
<feature type="region of interest" description="Disordered" evidence="1">
    <location>
        <begin position="392"/>
        <end position="413"/>
    </location>
</feature>